<dbReference type="InterPro" id="IPR002347">
    <property type="entry name" value="SDR_fam"/>
</dbReference>
<dbReference type="AlphaFoldDB" id="A0A5B8KY84"/>
<gene>
    <name evidence="3" type="ORF">FQ775_09360</name>
</gene>
<name>A0A5B8KY84_9HYPH</name>
<dbReference type="GO" id="GO:0009062">
    <property type="term" value="P:fatty acid catabolic process"/>
    <property type="evidence" value="ECO:0007669"/>
    <property type="project" value="InterPro"/>
</dbReference>
<dbReference type="RefSeq" id="WP_146299221.1">
    <property type="nucleotide sequence ID" value="NZ_CP042301.2"/>
</dbReference>
<evidence type="ECO:0000256" key="2">
    <source>
        <dbReference type="ARBA" id="ARBA00023002"/>
    </source>
</evidence>
<sequence length="280" mass="28924">MSINDWIAPDAMKGKVVFITGGGSGINLGIGKTFARVGADVAICGRSLERLEGAARELEALGARVSASVADVRDYDALAAALETSRRELGSVDVLVCGAAGNFVARAEAMNAKGFRTVVEIDLLGSFNASHAAFGQLKETRGSILFISAGQSVMPFVGQSHGGAAKAGIDNLMASLALEWGRFGIRSNALVPGAIAGTEGMKRLDEAAGEDTWTSMIPLGRYGGTDEVGAMAVMLSLPLSSYVTGTRVVVDGGMALSGSGLYNRAVSLPALERLTKMPPR</sequence>
<accession>A0A5B8KY84</accession>
<evidence type="ECO:0000313" key="4">
    <source>
        <dbReference type="Proteomes" id="UP000321389"/>
    </source>
</evidence>
<keyword evidence="1" id="KW-0521">NADP</keyword>
<dbReference type="InterPro" id="IPR045017">
    <property type="entry name" value="DECR2-like"/>
</dbReference>
<keyword evidence="2" id="KW-0560">Oxidoreductase</keyword>
<organism evidence="3 4">
    <name type="scientific">Nitratireductor mangrovi</name>
    <dbReference type="NCBI Taxonomy" id="2599600"/>
    <lineage>
        <taxon>Bacteria</taxon>
        <taxon>Pseudomonadati</taxon>
        <taxon>Pseudomonadota</taxon>
        <taxon>Alphaproteobacteria</taxon>
        <taxon>Hyphomicrobiales</taxon>
        <taxon>Phyllobacteriaceae</taxon>
        <taxon>Nitratireductor</taxon>
    </lineage>
</organism>
<dbReference type="OrthoDB" id="9779623at2"/>
<evidence type="ECO:0000313" key="3">
    <source>
        <dbReference type="EMBL" id="QDZ00573.1"/>
    </source>
</evidence>
<dbReference type="PRINTS" id="PR00081">
    <property type="entry name" value="GDHRDH"/>
</dbReference>
<dbReference type="GO" id="GO:0008670">
    <property type="term" value="F:2,4-dienoyl-CoA reductase (NADPH) activity"/>
    <property type="evidence" value="ECO:0007669"/>
    <property type="project" value="InterPro"/>
</dbReference>
<dbReference type="InterPro" id="IPR036291">
    <property type="entry name" value="NAD(P)-bd_dom_sf"/>
</dbReference>
<reference evidence="3" key="1">
    <citation type="submission" date="2020-04" db="EMBL/GenBank/DDBJ databases">
        <title>Nitratireductor sp. nov. isolated from mangrove soil.</title>
        <authorList>
            <person name="Ye Y."/>
        </authorList>
    </citation>
    <scope>NUCLEOTIDE SEQUENCE</scope>
    <source>
        <strain evidence="3">SY7</strain>
    </source>
</reference>
<dbReference type="Proteomes" id="UP000321389">
    <property type="component" value="Chromosome"/>
</dbReference>
<evidence type="ECO:0000256" key="1">
    <source>
        <dbReference type="ARBA" id="ARBA00022857"/>
    </source>
</evidence>
<dbReference type="EMBL" id="CP042301">
    <property type="protein sequence ID" value="QDZ00573.1"/>
    <property type="molecule type" value="Genomic_DNA"/>
</dbReference>
<dbReference type="PANTHER" id="PTHR43296:SF2">
    <property type="entry name" value="PEROXISOMAL 2,4-DIENOYL-COA REDUCTASE [(3E)-ENOYL-COA-PRODUCING]"/>
    <property type="match status" value="1"/>
</dbReference>
<dbReference type="PANTHER" id="PTHR43296">
    <property type="entry name" value="PEROXISOMAL 2,4-DIENOYL-COA REDUCTASE"/>
    <property type="match status" value="1"/>
</dbReference>
<dbReference type="KEGG" id="niy:FQ775_09360"/>
<dbReference type="SUPFAM" id="SSF51735">
    <property type="entry name" value="NAD(P)-binding Rossmann-fold domains"/>
    <property type="match status" value="1"/>
</dbReference>
<dbReference type="Pfam" id="PF13561">
    <property type="entry name" value="adh_short_C2"/>
    <property type="match status" value="1"/>
</dbReference>
<keyword evidence="4" id="KW-1185">Reference proteome</keyword>
<protein>
    <submittedName>
        <fullName evidence="3">SDR family oxidoreductase</fullName>
    </submittedName>
</protein>
<proteinExistence type="predicted"/>
<dbReference type="Gene3D" id="3.40.50.720">
    <property type="entry name" value="NAD(P)-binding Rossmann-like Domain"/>
    <property type="match status" value="1"/>
</dbReference>